<evidence type="ECO:0000256" key="8">
    <source>
        <dbReference type="ARBA" id="ARBA00023224"/>
    </source>
</evidence>
<keyword evidence="12" id="KW-1185">Reference proteome</keyword>
<name>A0ABQ9FAH4_TEGGR</name>
<gene>
    <name evidence="11" type="ORF">KUTeg_008908</name>
</gene>
<evidence type="ECO:0000256" key="1">
    <source>
        <dbReference type="ARBA" id="ARBA00004141"/>
    </source>
</evidence>
<comment type="subcellular location">
    <subcellularLocation>
        <location evidence="1">Membrane</location>
        <topology evidence="1">Multi-pass membrane protein</topology>
    </subcellularLocation>
</comment>
<dbReference type="SUPFAM" id="SSF81321">
    <property type="entry name" value="Family A G protein-coupled receptor-like"/>
    <property type="match status" value="1"/>
</dbReference>
<feature type="transmembrane region" description="Helical" evidence="9">
    <location>
        <begin position="263"/>
        <end position="284"/>
    </location>
</feature>
<evidence type="ECO:0000256" key="5">
    <source>
        <dbReference type="ARBA" id="ARBA00023136"/>
    </source>
</evidence>
<keyword evidence="8" id="KW-0807">Transducer</keyword>
<keyword evidence="4" id="KW-0297">G-protein coupled receptor</keyword>
<keyword evidence="5 9" id="KW-0472">Membrane</keyword>
<dbReference type="InterPro" id="IPR017981">
    <property type="entry name" value="GPCR_2-like_7TM"/>
</dbReference>
<feature type="transmembrane region" description="Helical" evidence="9">
    <location>
        <begin position="110"/>
        <end position="134"/>
    </location>
</feature>
<dbReference type="InterPro" id="IPR050332">
    <property type="entry name" value="GPCR_2"/>
</dbReference>
<dbReference type="InterPro" id="IPR017983">
    <property type="entry name" value="GPCR_2_secretin-like_CS"/>
</dbReference>
<dbReference type="SUPFAM" id="SSF111418">
    <property type="entry name" value="Hormone receptor domain"/>
    <property type="match status" value="1"/>
</dbReference>
<accession>A0ABQ9FAH4</accession>
<sequence length="358" mass="42415">MERYVYIFIVFSILYQRVNSMCYRNKKAFIVHLSLEKQREHLQKAEVECYHRMNLSNTDTTDKARRTCLSTGQWFYNLTTNRTWTDYRDCLKPSPKSIIPSWGCKFLYTLFHYFLTANYTWILTEGVYLHIVIFETTQHKNRLCKLIILSGWCAPLFCVIPWAIVRAVYEDSLCWSTHDDPDKGFYWIIKGPIVASIIINFILFINVIRVLFTKLSAYNIRDPKRYRKLTKATLILIPLFGVHYITFIAIPNCLEEKYQVIRLYVELTLNSFQGFVIALLVCFLNREVRAEFKKTWERHLLRKQSLNSFKSYKSQTEVIKLETMSKPETRVKANLEFQMHKATDPLTNEQQNGTRVAL</sequence>
<evidence type="ECO:0000313" key="11">
    <source>
        <dbReference type="EMBL" id="KAJ8314347.1"/>
    </source>
</evidence>
<evidence type="ECO:0000313" key="12">
    <source>
        <dbReference type="Proteomes" id="UP001217089"/>
    </source>
</evidence>
<keyword evidence="6" id="KW-0675">Receptor</keyword>
<evidence type="ECO:0000256" key="6">
    <source>
        <dbReference type="ARBA" id="ARBA00023170"/>
    </source>
</evidence>
<dbReference type="EMBL" id="JARBDR010000342">
    <property type="protein sequence ID" value="KAJ8314347.1"/>
    <property type="molecule type" value="Genomic_DNA"/>
</dbReference>
<evidence type="ECO:0000256" key="9">
    <source>
        <dbReference type="SAM" id="Phobius"/>
    </source>
</evidence>
<evidence type="ECO:0000259" key="10">
    <source>
        <dbReference type="PROSITE" id="PS50261"/>
    </source>
</evidence>
<dbReference type="PROSITE" id="PS50261">
    <property type="entry name" value="G_PROTEIN_RECEP_F2_4"/>
    <property type="match status" value="1"/>
</dbReference>
<reference evidence="11 12" key="1">
    <citation type="submission" date="2022-12" db="EMBL/GenBank/DDBJ databases">
        <title>Chromosome-level genome of Tegillarca granosa.</title>
        <authorList>
            <person name="Kim J."/>
        </authorList>
    </citation>
    <scope>NUCLEOTIDE SEQUENCE [LARGE SCALE GENOMIC DNA]</scope>
    <source>
        <strain evidence="11">Teg-2019</strain>
        <tissue evidence="11">Adductor muscle</tissue>
    </source>
</reference>
<dbReference type="PRINTS" id="PR00249">
    <property type="entry name" value="GPCRSECRETIN"/>
</dbReference>
<feature type="transmembrane region" description="Helical" evidence="9">
    <location>
        <begin position="185"/>
        <end position="212"/>
    </location>
</feature>
<evidence type="ECO:0000256" key="7">
    <source>
        <dbReference type="ARBA" id="ARBA00023180"/>
    </source>
</evidence>
<dbReference type="InterPro" id="IPR036445">
    <property type="entry name" value="GPCR_2_extracell_dom_sf"/>
</dbReference>
<proteinExistence type="predicted"/>
<dbReference type="Proteomes" id="UP001217089">
    <property type="component" value="Unassembled WGS sequence"/>
</dbReference>
<dbReference type="PANTHER" id="PTHR45620">
    <property type="entry name" value="PDF RECEPTOR-LIKE PROTEIN-RELATED"/>
    <property type="match status" value="1"/>
</dbReference>
<keyword evidence="7" id="KW-0325">Glycoprotein</keyword>
<dbReference type="Pfam" id="PF00002">
    <property type="entry name" value="7tm_2"/>
    <property type="match status" value="1"/>
</dbReference>
<dbReference type="Gene3D" id="1.20.1070.10">
    <property type="entry name" value="Rhodopsin 7-helix transmembrane proteins"/>
    <property type="match status" value="1"/>
</dbReference>
<organism evidence="11 12">
    <name type="scientific">Tegillarca granosa</name>
    <name type="common">Malaysian cockle</name>
    <name type="synonym">Anadara granosa</name>
    <dbReference type="NCBI Taxonomy" id="220873"/>
    <lineage>
        <taxon>Eukaryota</taxon>
        <taxon>Metazoa</taxon>
        <taxon>Spiralia</taxon>
        <taxon>Lophotrochozoa</taxon>
        <taxon>Mollusca</taxon>
        <taxon>Bivalvia</taxon>
        <taxon>Autobranchia</taxon>
        <taxon>Pteriomorphia</taxon>
        <taxon>Arcoida</taxon>
        <taxon>Arcoidea</taxon>
        <taxon>Arcidae</taxon>
        <taxon>Tegillarca</taxon>
    </lineage>
</organism>
<protein>
    <recommendedName>
        <fullName evidence="10">G-protein coupled receptors family 2 profile 2 domain-containing protein</fullName>
    </recommendedName>
</protein>
<evidence type="ECO:0000256" key="4">
    <source>
        <dbReference type="ARBA" id="ARBA00023040"/>
    </source>
</evidence>
<evidence type="ECO:0000256" key="2">
    <source>
        <dbReference type="ARBA" id="ARBA00022692"/>
    </source>
</evidence>
<feature type="domain" description="G-protein coupled receptors family 2 profile 2" evidence="10">
    <location>
        <begin position="103"/>
        <end position="285"/>
    </location>
</feature>
<dbReference type="InterPro" id="IPR000832">
    <property type="entry name" value="GPCR_2_secretin-like"/>
</dbReference>
<comment type="caution">
    <text evidence="11">The sequence shown here is derived from an EMBL/GenBank/DDBJ whole genome shotgun (WGS) entry which is preliminary data.</text>
</comment>
<dbReference type="PANTHER" id="PTHR45620:SF1">
    <property type="entry name" value="G-PROTEIN COUPLED RECEPTORS FAMILY 2 PROFILE 2 DOMAIN-CONTAINING PROTEIN"/>
    <property type="match status" value="1"/>
</dbReference>
<feature type="transmembrane region" description="Helical" evidence="9">
    <location>
        <begin position="232"/>
        <end position="251"/>
    </location>
</feature>
<dbReference type="PROSITE" id="PS00650">
    <property type="entry name" value="G_PROTEIN_RECEP_F2_2"/>
    <property type="match status" value="1"/>
</dbReference>
<evidence type="ECO:0000256" key="3">
    <source>
        <dbReference type="ARBA" id="ARBA00022989"/>
    </source>
</evidence>
<keyword evidence="2 9" id="KW-0812">Transmembrane</keyword>
<keyword evidence="3 9" id="KW-1133">Transmembrane helix</keyword>
<feature type="transmembrane region" description="Helical" evidence="9">
    <location>
        <begin position="146"/>
        <end position="165"/>
    </location>
</feature>